<gene>
    <name evidence="37" type="primary">carm1</name>
    <name evidence="37" type="ORF">T12_2660</name>
</gene>
<evidence type="ECO:0000259" key="35">
    <source>
        <dbReference type="Pfam" id="PF05175"/>
    </source>
</evidence>
<keyword evidence="16" id="KW-0378">Hydrolase</keyword>
<feature type="binding site" evidence="33">
    <location>
        <position position="68"/>
    </location>
    <ligand>
        <name>Mg(2+)</name>
        <dbReference type="ChEBI" id="CHEBI:18420"/>
        <label>1</label>
    </ligand>
</feature>
<name>A0A0V1A8I2_9BILA</name>
<evidence type="ECO:0000256" key="18">
    <source>
        <dbReference type="ARBA" id="ARBA00022853"/>
    </source>
</evidence>
<feature type="binding site" evidence="33">
    <location>
        <position position="69"/>
    </location>
    <ligand>
        <name>Mg(2+)</name>
        <dbReference type="ChEBI" id="CHEBI:18420"/>
        <label>1</label>
    </ligand>
</feature>
<keyword evidence="11 34" id="KW-0489">Methyltransferase</keyword>
<accession>A0A0V1A8I2</accession>
<evidence type="ECO:0000256" key="31">
    <source>
        <dbReference type="ARBA" id="ARBA00049015"/>
    </source>
</evidence>
<feature type="binding site" evidence="33">
    <location>
        <position position="308"/>
    </location>
    <ligand>
        <name>Mg(2+)</name>
        <dbReference type="ChEBI" id="CHEBI:18420"/>
        <label>1</label>
    </ligand>
</feature>
<dbReference type="InterPro" id="IPR029063">
    <property type="entry name" value="SAM-dependent_MTases_sf"/>
</dbReference>
<comment type="subcellular location">
    <subcellularLocation>
        <location evidence="2">Chromosome</location>
    </subcellularLocation>
    <subcellularLocation>
        <location evidence="4">Cytoplasm</location>
    </subcellularLocation>
    <subcellularLocation>
        <location evidence="3">Mitochondrion matrix</location>
    </subcellularLocation>
    <subcellularLocation>
        <location evidence="1">Nucleus</location>
    </subcellularLocation>
</comment>
<keyword evidence="15" id="KW-0227">DNA damage</keyword>
<keyword evidence="22" id="KW-0234">DNA repair</keyword>
<dbReference type="InterPro" id="IPR036705">
    <property type="entry name" value="Ribosyl_crysJ1_sf"/>
</dbReference>
<dbReference type="CDD" id="cd02440">
    <property type="entry name" value="AdoMet_MTases"/>
    <property type="match status" value="1"/>
</dbReference>
<evidence type="ECO:0000256" key="24">
    <source>
        <dbReference type="ARBA" id="ARBA00041057"/>
    </source>
</evidence>
<keyword evidence="19" id="KW-0805">Transcription regulation</keyword>
<feature type="domain" description="Methyltransferase small" evidence="35">
    <location>
        <begin position="418"/>
        <end position="529"/>
    </location>
</feature>
<dbReference type="STRING" id="990121.A0A0V1A8I2"/>
<dbReference type="Pfam" id="PF03747">
    <property type="entry name" value="ADP_ribosyl_GH"/>
    <property type="match status" value="1"/>
</dbReference>
<dbReference type="GO" id="GO:0035242">
    <property type="term" value="F:protein-arginine omega-N asymmetric methyltransferase activity"/>
    <property type="evidence" value="ECO:0007669"/>
    <property type="project" value="UniProtKB-EC"/>
</dbReference>
<dbReference type="Gene3D" id="1.10.4080.10">
    <property type="entry name" value="ADP-ribosylation/Crystallin J1"/>
    <property type="match status" value="1"/>
</dbReference>
<dbReference type="PANTHER" id="PTHR11006">
    <property type="entry name" value="PROTEIN ARGININE N-METHYLTRANSFERASE"/>
    <property type="match status" value="1"/>
</dbReference>
<feature type="domain" description="Protein arginine N-methyltransferase" evidence="36">
    <location>
        <begin position="535"/>
        <end position="698"/>
    </location>
</feature>
<evidence type="ECO:0000256" key="23">
    <source>
        <dbReference type="ARBA" id="ARBA00023242"/>
    </source>
</evidence>
<evidence type="ECO:0000256" key="28">
    <source>
        <dbReference type="ARBA" id="ARBA00042850"/>
    </source>
</evidence>
<keyword evidence="21" id="KW-0804">Transcription</keyword>
<dbReference type="Gene3D" id="3.40.50.150">
    <property type="entry name" value="Vaccinia Virus protein VP39"/>
    <property type="match status" value="1"/>
</dbReference>
<evidence type="ECO:0000256" key="2">
    <source>
        <dbReference type="ARBA" id="ARBA00004286"/>
    </source>
</evidence>
<feature type="binding site" evidence="33">
    <location>
        <position position="310"/>
    </location>
    <ligand>
        <name>Mg(2+)</name>
        <dbReference type="ChEBI" id="CHEBI:18420"/>
        <label>1</label>
    </ligand>
</feature>
<evidence type="ECO:0000313" key="38">
    <source>
        <dbReference type="Proteomes" id="UP000054783"/>
    </source>
</evidence>
<comment type="catalytic activity">
    <reaction evidence="32">
        <text>L-arginyl-[protein] + 2 S-adenosyl-L-methionine = N(omega),N(omega)-dimethyl-L-arginyl-[protein] + 2 S-adenosyl-L-homocysteine + 2 H(+)</text>
        <dbReference type="Rhea" id="RHEA:48096"/>
        <dbReference type="Rhea" id="RHEA-COMP:10532"/>
        <dbReference type="Rhea" id="RHEA-COMP:11991"/>
        <dbReference type="ChEBI" id="CHEBI:15378"/>
        <dbReference type="ChEBI" id="CHEBI:29965"/>
        <dbReference type="ChEBI" id="CHEBI:57856"/>
        <dbReference type="ChEBI" id="CHEBI:59789"/>
        <dbReference type="ChEBI" id="CHEBI:61897"/>
        <dbReference type="EC" id="2.1.1.319"/>
    </reaction>
</comment>
<dbReference type="EMBL" id="JYDQ01000019">
    <property type="protein sequence ID" value="KRY21110.1"/>
    <property type="molecule type" value="Genomic_DNA"/>
</dbReference>
<dbReference type="FunFam" id="3.40.50.150:FF:000031">
    <property type="entry name" value="Putative Histone-arginine methyltransferase CARM1"/>
    <property type="match status" value="1"/>
</dbReference>
<dbReference type="GO" id="GO:0004649">
    <property type="term" value="F:poly(ADP-ribose) glycohydrolase activity"/>
    <property type="evidence" value="ECO:0007669"/>
    <property type="project" value="UniProtKB-EC"/>
</dbReference>
<keyword evidence="10" id="KW-0963">Cytoplasm</keyword>
<evidence type="ECO:0000256" key="20">
    <source>
        <dbReference type="ARBA" id="ARBA00023128"/>
    </source>
</evidence>
<keyword evidence="17 33" id="KW-0460">Magnesium</keyword>
<keyword evidence="20" id="KW-0496">Mitochondrion</keyword>
<evidence type="ECO:0000256" key="3">
    <source>
        <dbReference type="ARBA" id="ARBA00004305"/>
    </source>
</evidence>
<evidence type="ECO:0000256" key="13">
    <source>
        <dbReference type="ARBA" id="ARBA00022691"/>
    </source>
</evidence>
<evidence type="ECO:0000256" key="17">
    <source>
        <dbReference type="ARBA" id="ARBA00022842"/>
    </source>
</evidence>
<dbReference type="EC" id="2.1.1.319" evidence="7"/>
<evidence type="ECO:0000259" key="36">
    <source>
        <dbReference type="Pfam" id="PF22528"/>
    </source>
</evidence>
<dbReference type="InterPro" id="IPR005502">
    <property type="entry name" value="Ribosyl_crysJ1"/>
</dbReference>
<evidence type="ECO:0000256" key="6">
    <source>
        <dbReference type="ARBA" id="ARBA00011245"/>
    </source>
</evidence>
<evidence type="ECO:0000256" key="1">
    <source>
        <dbReference type="ARBA" id="ARBA00004123"/>
    </source>
</evidence>
<dbReference type="GO" id="GO:0070611">
    <property type="term" value="F:histone H3R2 methyltransferase activity"/>
    <property type="evidence" value="ECO:0007669"/>
    <property type="project" value="TreeGrafter"/>
</dbReference>
<dbReference type="InterPro" id="IPR025799">
    <property type="entry name" value="Arg_MeTrfase"/>
</dbReference>
<keyword evidence="23" id="KW-0539">Nucleus</keyword>
<dbReference type="GO" id="GO:0005694">
    <property type="term" value="C:chromosome"/>
    <property type="evidence" value="ECO:0007669"/>
    <property type="project" value="UniProtKB-SubCell"/>
</dbReference>
<evidence type="ECO:0000256" key="10">
    <source>
        <dbReference type="ARBA" id="ARBA00022490"/>
    </source>
</evidence>
<evidence type="ECO:0000256" key="8">
    <source>
        <dbReference type="ARBA" id="ARBA00012255"/>
    </source>
</evidence>
<comment type="subunit">
    <text evidence="6">Monomer.</text>
</comment>
<dbReference type="Proteomes" id="UP000054783">
    <property type="component" value="Unassembled WGS sequence"/>
</dbReference>
<evidence type="ECO:0000256" key="19">
    <source>
        <dbReference type="ARBA" id="ARBA00023015"/>
    </source>
</evidence>
<evidence type="ECO:0000256" key="15">
    <source>
        <dbReference type="ARBA" id="ARBA00022763"/>
    </source>
</evidence>
<comment type="similarity">
    <text evidence="5">Belongs to the ADP-ribosylglycohydrolase family.</text>
</comment>
<keyword evidence="12 34" id="KW-0808">Transferase</keyword>
<proteinExistence type="inferred from homology"/>
<evidence type="ECO:0000256" key="4">
    <source>
        <dbReference type="ARBA" id="ARBA00004496"/>
    </source>
</evidence>
<dbReference type="GO" id="GO:0005759">
    <property type="term" value="C:mitochondrial matrix"/>
    <property type="evidence" value="ECO:0007669"/>
    <property type="project" value="UniProtKB-SubCell"/>
</dbReference>
<evidence type="ECO:0000256" key="34">
    <source>
        <dbReference type="PROSITE-ProRule" id="PRU01015"/>
    </source>
</evidence>
<dbReference type="Pfam" id="PF22528">
    <property type="entry name" value="PRMT_C"/>
    <property type="match status" value="1"/>
</dbReference>
<keyword evidence="18" id="KW-0156">Chromatin regulator</keyword>
<dbReference type="Gene3D" id="2.70.160.11">
    <property type="entry name" value="Hnrnp arginine n-methyltransferase1"/>
    <property type="match status" value="1"/>
</dbReference>
<keyword evidence="38" id="KW-1185">Reference proteome</keyword>
<evidence type="ECO:0000256" key="21">
    <source>
        <dbReference type="ARBA" id="ARBA00023163"/>
    </source>
</evidence>
<dbReference type="GO" id="GO:0032259">
    <property type="term" value="P:methylation"/>
    <property type="evidence" value="ECO:0007669"/>
    <property type="project" value="UniProtKB-KW"/>
</dbReference>
<evidence type="ECO:0000256" key="30">
    <source>
        <dbReference type="ARBA" id="ARBA00043193"/>
    </source>
</evidence>
<dbReference type="SUPFAM" id="SSF53335">
    <property type="entry name" value="S-adenosyl-L-methionine-dependent methyltransferases"/>
    <property type="match status" value="1"/>
</dbReference>
<evidence type="ECO:0000256" key="22">
    <source>
        <dbReference type="ARBA" id="ARBA00023204"/>
    </source>
</evidence>
<evidence type="ECO:0000256" key="7">
    <source>
        <dbReference type="ARBA" id="ARBA00011925"/>
    </source>
</evidence>
<dbReference type="PROSITE" id="PS51678">
    <property type="entry name" value="SAM_MT_PRMT"/>
    <property type="match status" value="1"/>
</dbReference>
<protein>
    <recommendedName>
        <fullName evidence="24">ADP-ribosylhydrolase ARH3</fullName>
        <ecNumber evidence="7">2.1.1.319</ecNumber>
        <ecNumber evidence="8">3.2.1.143</ecNumber>
    </recommendedName>
    <alternativeName>
        <fullName evidence="25">ADP-ribose glycohydrolase ARH3</fullName>
    </alternativeName>
    <alternativeName>
        <fullName evidence="26">ADP-ribosylhydrolase 3</fullName>
    </alternativeName>
    <alternativeName>
        <fullName evidence="29">O-acetyl-ADP-ribose deacetylase ARH3</fullName>
    </alternativeName>
    <alternativeName>
        <fullName evidence="30">Poly(ADP-ribose) glycohydrolase ARH3</fullName>
    </alternativeName>
    <alternativeName>
        <fullName evidence="28">[Protein ADP-ribosylarginine] hydrolase-like protein 2</fullName>
    </alternativeName>
    <alternativeName>
        <fullName evidence="27">[Protein ADP-ribosylserine] hydrolase</fullName>
    </alternativeName>
</protein>
<keyword evidence="9" id="KW-0158">Chromosome</keyword>
<dbReference type="EC" id="3.2.1.143" evidence="8"/>
<comment type="cofactor">
    <cofactor evidence="33">
        <name>Mg(2+)</name>
        <dbReference type="ChEBI" id="CHEBI:18420"/>
    </cofactor>
    <text evidence="33">Binds 2 magnesium ions per subunit.</text>
</comment>
<evidence type="ECO:0000256" key="11">
    <source>
        <dbReference type="ARBA" id="ARBA00022603"/>
    </source>
</evidence>
<feature type="binding site" evidence="33">
    <location>
        <position position="70"/>
    </location>
    <ligand>
        <name>Mg(2+)</name>
        <dbReference type="ChEBI" id="CHEBI:18420"/>
        <label>1</label>
    </ligand>
</feature>
<dbReference type="GO" id="GO:0140290">
    <property type="term" value="P:peptidyl-serine ADP-deribosylation"/>
    <property type="evidence" value="ECO:0007669"/>
    <property type="project" value="UniProtKB-ARBA"/>
</dbReference>
<dbReference type="AlphaFoldDB" id="A0A0V1A8I2"/>
<dbReference type="Pfam" id="PF05175">
    <property type="entry name" value="MTS"/>
    <property type="match status" value="1"/>
</dbReference>
<keyword evidence="14 33" id="KW-0479">Metal-binding</keyword>
<dbReference type="SUPFAM" id="SSF101478">
    <property type="entry name" value="ADP-ribosylglycohydrolase"/>
    <property type="match status" value="1"/>
</dbReference>
<dbReference type="GO" id="GO:0046872">
    <property type="term" value="F:metal ion binding"/>
    <property type="evidence" value="ECO:0007669"/>
    <property type="project" value="UniProtKB-KW"/>
</dbReference>
<dbReference type="InterPro" id="IPR055135">
    <property type="entry name" value="PRMT_dom"/>
</dbReference>
<evidence type="ECO:0000256" key="14">
    <source>
        <dbReference type="ARBA" id="ARBA00022723"/>
    </source>
</evidence>
<dbReference type="PANTHER" id="PTHR11006:SF10">
    <property type="entry name" value="HISTONE-ARGININE METHYLTRANSFERASE CARMER-RELATED"/>
    <property type="match status" value="1"/>
</dbReference>
<evidence type="ECO:0000256" key="12">
    <source>
        <dbReference type="ARBA" id="ARBA00022679"/>
    </source>
</evidence>
<comment type="catalytic activity">
    <reaction evidence="31">
        <text>alpha-NAD(+) + H2O = ADP-D-ribose + nicotinamide + H(+)</text>
        <dbReference type="Rhea" id="RHEA:68792"/>
        <dbReference type="ChEBI" id="CHEBI:15377"/>
        <dbReference type="ChEBI" id="CHEBI:15378"/>
        <dbReference type="ChEBI" id="CHEBI:17154"/>
        <dbReference type="ChEBI" id="CHEBI:57967"/>
        <dbReference type="ChEBI" id="CHEBI:77017"/>
    </reaction>
</comment>
<evidence type="ECO:0000256" key="32">
    <source>
        <dbReference type="ARBA" id="ARBA00049086"/>
    </source>
</evidence>
<dbReference type="GO" id="GO:0005634">
    <property type="term" value="C:nucleus"/>
    <property type="evidence" value="ECO:0007669"/>
    <property type="project" value="UniProtKB-SubCell"/>
</dbReference>
<evidence type="ECO:0000256" key="5">
    <source>
        <dbReference type="ARBA" id="ARBA00010702"/>
    </source>
</evidence>
<dbReference type="InterPro" id="IPR007848">
    <property type="entry name" value="Small_mtfrase_dom"/>
</dbReference>
<evidence type="ECO:0000256" key="16">
    <source>
        <dbReference type="ARBA" id="ARBA00022801"/>
    </source>
</evidence>
<evidence type="ECO:0000313" key="37">
    <source>
        <dbReference type="EMBL" id="KRY21110.1"/>
    </source>
</evidence>
<evidence type="ECO:0000256" key="27">
    <source>
        <dbReference type="ARBA" id="ARBA00042722"/>
    </source>
</evidence>
<reference evidence="37 38" key="1">
    <citation type="submission" date="2015-01" db="EMBL/GenBank/DDBJ databases">
        <title>Evolution of Trichinella species and genotypes.</title>
        <authorList>
            <person name="Korhonen P.K."/>
            <person name="Edoardo P."/>
            <person name="Giuseppe L.R."/>
            <person name="Gasser R.B."/>
        </authorList>
    </citation>
    <scope>NUCLEOTIDE SEQUENCE [LARGE SCALE GENOMIC DNA]</scope>
    <source>
        <strain evidence="37">ISS2496</strain>
    </source>
</reference>
<evidence type="ECO:0000256" key="9">
    <source>
        <dbReference type="ARBA" id="ARBA00022454"/>
    </source>
</evidence>
<comment type="caution">
    <text evidence="37">The sequence shown here is derived from an EMBL/GenBank/DDBJ whole genome shotgun (WGS) entry which is preliminary data.</text>
</comment>
<evidence type="ECO:0000256" key="26">
    <source>
        <dbReference type="ARBA" id="ARBA00042471"/>
    </source>
</evidence>
<keyword evidence="13 34" id="KW-0949">S-adenosyl-L-methionine</keyword>
<evidence type="ECO:0000256" key="29">
    <source>
        <dbReference type="ARBA" id="ARBA00043187"/>
    </source>
</evidence>
<dbReference type="GO" id="GO:0006281">
    <property type="term" value="P:DNA repair"/>
    <property type="evidence" value="ECO:0007669"/>
    <property type="project" value="UniProtKB-KW"/>
</dbReference>
<dbReference type="FunFam" id="1.10.4080.10:FF:000001">
    <property type="entry name" value="ADP-ribose glycohydrolase ARH3"/>
    <property type="match status" value="1"/>
</dbReference>
<organism evidence="37 38">
    <name type="scientific">Trichinella patagoniensis</name>
    <dbReference type="NCBI Taxonomy" id="990121"/>
    <lineage>
        <taxon>Eukaryota</taxon>
        <taxon>Metazoa</taxon>
        <taxon>Ecdysozoa</taxon>
        <taxon>Nematoda</taxon>
        <taxon>Enoplea</taxon>
        <taxon>Dorylaimia</taxon>
        <taxon>Trichinellida</taxon>
        <taxon>Trichinellidae</taxon>
        <taxon>Trichinella</taxon>
    </lineage>
</organism>
<dbReference type="OrthoDB" id="7848332at2759"/>
<evidence type="ECO:0000256" key="25">
    <source>
        <dbReference type="ARBA" id="ARBA00042398"/>
    </source>
</evidence>
<evidence type="ECO:0000256" key="33">
    <source>
        <dbReference type="PIRSR" id="PIRSR605502-1"/>
    </source>
</evidence>
<feature type="binding site" evidence="33">
    <location>
        <position position="311"/>
    </location>
    <ligand>
        <name>Mg(2+)</name>
        <dbReference type="ChEBI" id="CHEBI:18420"/>
        <label>1</label>
    </ligand>
</feature>
<sequence>MAKKVIDISRIRGCLLGALAGDCLGRKFEGSTFNFTDKNDSEKYRQDVLNYVEECFSIVGPKEKLKYTDDTAMARVVAATLVDKNYFDAKAMAKGFVETYFSEKCNRGYGGSISQVFKKLRDSDFDDIFLPAEFQFDAKGSYGNGGAMRVAPVALYFSNDLEAALHGEVHQVAKEQCRITHSNPDAIMGAVLIAFAVYQACHAEQSLSQSEWIANLLKFIQQKCADIYPNTSTTKNPYYEKLSLFSNLIKNDSPRAEVSTLLGNGIAALDSVPAALFSFIKCIKPVDEISMSNPVQRTIAYAISLSGDTDTIATMAGAIAGALYGDVHIPDALYYAMEGSEFYSKIALKMHRFLQDAQDFIKLLSNASKTEVVDSGLSRFDQRTEEASASSYFQFYGCLAQQQNMMQDFIRTSTYQRAVLANLDDFKDKVVLDVGAGSGILSFFAVQAEAKTVYAIEASSMAVHCETLTKSNGYEDRIKVIAEKVENAVLPELVDTIISEPMGCMLLNERMLESFVHARKFLKPGGKMYPTIGDLHFAPFSDEILYAETCAKANFWAQDHFHGINLSALKTQGFLEFFRQPIVDTFHCGILMAHGLKYTIDFSTCAEESFQRIEIPFDFEMKRTCFVHGMAFWFDVAFIGTNSTVWLSTSPSEPLTHWYQVRCQIMHPLFCKIDSHLTGTVIFVANKRQSYDIELTMSCDGKSTTNVLDLKYPFFRYNGQPVQPPPGNQNISPTDAYWSMVRQQPTTSEQHFAVNGNGAIVGVDVNDPQSMAQNAVNAWNAAGASTSSFSESAFSAAGYNHLGGPGYVGTVYDSSLMFYPEEENSIQVADYNMSRG</sequence>